<dbReference type="STRING" id="1235794.C811_02339"/>
<evidence type="ECO:0000313" key="5">
    <source>
        <dbReference type="Proteomes" id="UP000014204"/>
    </source>
</evidence>
<dbReference type="PROSITE" id="PS50293">
    <property type="entry name" value="TPR_REGION"/>
    <property type="match status" value="1"/>
</dbReference>
<evidence type="ECO:0000256" key="2">
    <source>
        <dbReference type="SAM" id="Coils"/>
    </source>
</evidence>
<dbReference type="eggNOG" id="ENOG502ZAXS">
    <property type="taxonomic scope" value="Bacteria"/>
</dbReference>
<comment type="caution">
    <text evidence="4">The sequence shown here is derived from an EMBL/GenBank/DDBJ whole genome shotgun (WGS) entry which is preliminary data.</text>
</comment>
<evidence type="ECO:0000313" key="4">
    <source>
        <dbReference type="EMBL" id="EOS49874.1"/>
    </source>
</evidence>
<dbReference type="SUPFAM" id="SSF52200">
    <property type="entry name" value="Toll/Interleukin receptor TIR domain"/>
    <property type="match status" value="1"/>
</dbReference>
<dbReference type="PROSITE" id="PS50005">
    <property type="entry name" value="TPR"/>
    <property type="match status" value="1"/>
</dbReference>
<dbReference type="Gene3D" id="3.40.50.10140">
    <property type="entry name" value="Toll/interleukin-1 receptor homology (TIR) domain"/>
    <property type="match status" value="1"/>
</dbReference>
<evidence type="ECO:0000259" key="3">
    <source>
        <dbReference type="PROSITE" id="PS50104"/>
    </source>
</evidence>
<accession>R9KTL5</accession>
<feature type="coiled-coil region" evidence="2">
    <location>
        <begin position="409"/>
        <end position="454"/>
    </location>
</feature>
<proteinExistence type="predicted"/>
<dbReference type="RefSeq" id="WP_016310510.1">
    <property type="nucleotide sequence ID" value="NZ_KE159646.1"/>
</dbReference>
<reference evidence="4 5" key="1">
    <citation type="submission" date="2013-04" db="EMBL/GenBank/DDBJ databases">
        <title>The Genome Sequence of Enterorhabdus caecimuris B7.</title>
        <authorList>
            <consortium name="The Broad Institute Genomics Platform"/>
            <consortium name="The Broad Institute Genome Sequencing Center for Infectious Disease"/>
            <person name="Earl A."/>
            <person name="Xavier R."/>
            <person name="Elson C."/>
            <person name="Duck W."/>
            <person name="Walker B."/>
            <person name="Young S."/>
            <person name="Zeng Q."/>
            <person name="Gargeya S."/>
            <person name="Fitzgerald M."/>
            <person name="Haas B."/>
            <person name="Abouelleil A."/>
            <person name="Allen A.W."/>
            <person name="Alvarado L."/>
            <person name="Arachchi H.M."/>
            <person name="Berlin A.M."/>
            <person name="Chapman S.B."/>
            <person name="Gainer-Dewar J."/>
            <person name="Goldberg J."/>
            <person name="Griggs A."/>
            <person name="Gujja S."/>
            <person name="Hansen M."/>
            <person name="Howarth C."/>
            <person name="Imamovic A."/>
            <person name="Ireland A."/>
            <person name="Larimer J."/>
            <person name="McCowan C."/>
            <person name="Murphy C."/>
            <person name="Pearson M."/>
            <person name="Poon T.W."/>
            <person name="Priest M."/>
            <person name="Roberts A."/>
            <person name="Saif S."/>
            <person name="Shea T."/>
            <person name="Sisk P."/>
            <person name="Sykes S."/>
            <person name="Wortman J."/>
            <person name="Nusbaum C."/>
            <person name="Birren B."/>
        </authorList>
    </citation>
    <scope>NUCLEOTIDE SEQUENCE [LARGE SCALE GENOMIC DNA]</scope>
    <source>
        <strain evidence="4 5">B7</strain>
    </source>
</reference>
<gene>
    <name evidence="4" type="ORF">C811_02339</name>
</gene>
<dbReference type="PATRIC" id="fig|1235794.3.peg.2305"/>
<dbReference type="OrthoDB" id="1814383at2"/>
<dbReference type="SUPFAM" id="SSF48452">
    <property type="entry name" value="TPR-like"/>
    <property type="match status" value="1"/>
</dbReference>
<dbReference type="Pfam" id="PF13676">
    <property type="entry name" value="TIR_2"/>
    <property type="match status" value="1"/>
</dbReference>
<dbReference type="PROSITE" id="PS50104">
    <property type="entry name" value="TIR"/>
    <property type="match status" value="1"/>
</dbReference>
<keyword evidence="1" id="KW-0802">TPR repeat</keyword>
<dbReference type="InterPro" id="IPR019734">
    <property type="entry name" value="TPR_rpt"/>
</dbReference>
<dbReference type="InterPro" id="IPR000157">
    <property type="entry name" value="TIR_dom"/>
</dbReference>
<name>R9KTL5_9ACTN</name>
<dbReference type="AlphaFoldDB" id="R9KTL5"/>
<dbReference type="SMART" id="SM00028">
    <property type="entry name" value="TPR"/>
    <property type="match status" value="1"/>
</dbReference>
<dbReference type="InterPro" id="IPR035897">
    <property type="entry name" value="Toll_tir_struct_dom_sf"/>
</dbReference>
<dbReference type="InterPro" id="IPR011990">
    <property type="entry name" value="TPR-like_helical_dom_sf"/>
</dbReference>
<evidence type="ECO:0000256" key="1">
    <source>
        <dbReference type="PROSITE-ProRule" id="PRU00339"/>
    </source>
</evidence>
<dbReference type="HOGENOM" id="CLU_469892_0_0_11"/>
<dbReference type="Proteomes" id="UP000014204">
    <property type="component" value="Unassembled WGS sequence"/>
</dbReference>
<feature type="domain" description="TIR" evidence="3">
    <location>
        <begin position="154"/>
        <end position="300"/>
    </location>
</feature>
<dbReference type="GO" id="GO:0007165">
    <property type="term" value="P:signal transduction"/>
    <property type="evidence" value="ECO:0007669"/>
    <property type="project" value="InterPro"/>
</dbReference>
<dbReference type="GeneID" id="82191683"/>
<keyword evidence="2" id="KW-0175">Coiled coil</keyword>
<feature type="repeat" description="TPR" evidence="1">
    <location>
        <begin position="318"/>
        <end position="351"/>
    </location>
</feature>
<dbReference type="Gene3D" id="1.25.40.10">
    <property type="entry name" value="Tetratricopeptide repeat domain"/>
    <property type="match status" value="1"/>
</dbReference>
<dbReference type="EMBL" id="ASSY01000010">
    <property type="protein sequence ID" value="EOS49874.1"/>
    <property type="molecule type" value="Genomic_DNA"/>
</dbReference>
<organism evidence="4 5">
    <name type="scientific">Adlercreutzia caecimuris B7</name>
    <dbReference type="NCBI Taxonomy" id="1235794"/>
    <lineage>
        <taxon>Bacteria</taxon>
        <taxon>Bacillati</taxon>
        <taxon>Actinomycetota</taxon>
        <taxon>Coriobacteriia</taxon>
        <taxon>Eggerthellales</taxon>
        <taxon>Eggerthellaceae</taxon>
        <taxon>Adlercreutzia</taxon>
    </lineage>
</organism>
<protein>
    <recommendedName>
        <fullName evidence="3">TIR domain-containing protein</fullName>
    </recommendedName>
</protein>
<sequence>MPILKCKMCGGDLDVTEGASVCQCGYCGTSQTVPSADDKKKLRMFERADSLRRSCEFDAALRLYEGIIADFPEEAEAHWGLVLCRYGIEYVDDPASGKKIPTCHRASFESVLECDGYRQAVVHADAVARRVYESEATELERIRAQIAGMVATSDSYDIFICYKESDGDGGRTEDSVIGQEIYDALSERGLRVFFSRISLEDKLGNEYEPIIFSALHSARIMLVLGTKKKYFNEVWVKNEWLRFLKLIEQGERKTIVPCYKYLSPEELPKKLARLQAQDLGKLGYLQDLVHGVTKIVGVRQERASTISPVAAGPVACGASALSQRGNMALEDGEFEKADSFFERALDADPSDGYAYLGKFLAARRIASLDALKNDIVAYEGDRNFQRAMQFASPELIRVLAAAIEINDVNVAAAKKAEELARRKEQEARRRRRELAEAKRKYEAACIAVEAAIQEELAPLVNAIMERHEPEIATIREQIGALESSVMQERVQLQMEISQLKRQRASLPLFDVPRRREIDTRIGWADERVRALDSTDEAREGHRTRLNEALAKRDSEISATENSVRKRHPLPTLAEFAATVA</sequence>
<keyword evidence="5" id="KW-1185">Reference proteome</keyword>